<feature type="transmembrane region" description="Helical" evidence="1">
    <location>
        <begin position="6"/>
        <end position="30"/>
    </location>
</feature>
<dbReference type="RefSeq" id="WP_290361447.1">
    <property type="nucleotide sequence ID" value="NZ_JAUHHC010000007.1"/>
</dbReference>
<keyword evidence="1" id="KW-1133">Transmembrane helix</keyword>
<comment type="caution">
    <text evidence="3">The sequence shown here is derived from an EMBL/GenBank/DDBJ whole genome shotgun (WGS) entry which is preliminary data.</text>
</comment>
<keyword evidence="1" id="KW-0812">Transmembrane</keyword>
<dbReference type="Pfam" id="PF09990">
    <property type="entry name" value="DUF2231"/>
    <property type="match status" value="1"/>
</dbReference>
<dbReference type="EMBL" id="JAUHHC010000007">
    <property type="protein sequence ID" value="MDN3923139.1"/>
    <property type="molecule type" value="Genomic_DNA"/>
</dbReference>
<evidence type="ECO:0000256" key="1">
    <source>
        <dbReference type="SAM" id="Phobius"/>
    </source>
</evidence>
<name>A0ABT8E012_9BURK</name>
<evidence type="ECO:0000313" key="4">
    <source>
        <dbReference type="Proteomes" id="UP001228044"/>
    </source>
</evidence>
<gene>
    <name evidence="3" type="ORF">QWJ38_22870</name>
</gene>
<evidence type="ECO:0000313" key="3">
    <source>
        <dbReference type="EMBL" id="MDN3923139.1"/>
    </source>
</evidence>
<feature type="transmembrane region" description="Helical" evidence="1">
    <location>
        <begin position="71"/>
        <end position="90"/>
    </location>
</feature>
<keyword evidence="1" id="KW-0472">Membrane</keyword>
<proteinExistence type="predicted"/>
<protein>
    <submittedName>
        <fullName evidence="3">DUF2231 domain-containing protein</fullName>
    </submittedName>
</protein>
<keyword evidence="4" id="KW-1185">Reference proteome</keyword>
<dbReference type="Proteomes" id="UP001228044">
    <property type="component" value="Unassembled WGS sequence"/>
</dbReference>
<accession>A0ABT8E012</accession>
<evidence type="ECO:0000259" key="2">
    <source>
        <dbReference type="Pfam" id="PF09990"/>
    </source>
</evidence>
<reference evidence="3 4" key="1">
    <citation type="submission" date="2023-06" db="EMBL/GenBank/DDBJ databases">
        <title>Pelomonas sp. PFR6 16S ribosomal RNA gene Genome sequencing and assembly.</title>
        <authorList>
            <person name="Woo H."/>
        </authorList>
    </citation>
    <scope>NUCLEOTIDE SEQUENCE [LARGE SCALE GENOMIC DNA]</scope>
    <source>
        <strain evidence="3 4">PFR6</strain>
    </source>
</reference>
<sequence length="123" mass="12794">MLAVVADYPIAAGLIGGLLAAPFGLIDWLAIPRGTRAKSLGALHAGGNVIVLSLFALSWCLRRDAPKAPSWLAHALVFIGVTLALVTAWMGGELVDRLGVGVSDDANLDAPSSLRRRQGQPVS</sequence>
<feature type="transmembrane region" description="Helical" evidence="1">
    <location>
        <begin position="42"/>
        <end position="59"/>
    </location>
</feature>
<organism evidence="3 4">
    <name type="scientific">Roseateles violae</name>
    <dbReference type="NCBI Taxonomy" id="3058042"/>
    <lineage>
        <taxon>Bacteria</taxon>
        <taxon>Pseudomonadati</taxon>
        <taxon>Pseudomonadota</taxon>
        <taxon>Betaproteobacteria</taxon>
        <taxon>Burkholderiales</taxon>
        <taxon>Sphaerotilaceae</taxon>
        <taxon>Roseateles</taxon>
    </lineage>
</organism>
<dbReference type="InterPro" id="IPR019251">
    <property type="entry name" value="DUF2231_TM"/>
</dbReference>
<feature type="domain" description="DUF2231" evidence="2">
    <location>
        <begin position="2"/>
        <end position="103"/>
    </location>
</feature>